<evidence type="ECO:0000256" key="18">
    <source>
        <dbReference type="ARBA" id="ARBA00034430"/>
    </source>
</evidence>
<dbReference type="GO" id="GO:0030424">
    <property type="term" value="C:axon"/>
    <property type="evidence" value="ECO:0007669"/>
    <property type="project" value="TreeGrafter"/>
</dbReference>
<evidence type="ECO:0000313" key="23">
    <source>
        <dbReference type="EMBL" id="KAA0712219.1"/>
    </source>
</evidence>
<keyword evidence="9" id="KW-0633">Potassium transport</keyword>
<dbReference type="InterPro" id="IPR018490">
    <property type="entry name" value="cNMP-bd_dom_sf"/>
</dbReference>
<feature type="transmembrane region" description="Helical" evidence="21">
    <location>
        <begin position="486"/>
        <end position="504"/>
    </location>
</feature>
<dbReference type="PANTHER" id="PTHR45689:SF11">
    <property type="entry name" value="POTASSIUM_SODIUM HYPERPOLARIZATION-ACTIVATED CYCLIC NUCLEOTIDE-GATED CHANNEL 2"/>
    <property type="match status" value="1"/>
</dbReference>
<dbReference type="InterPro" id="IPR014710">
    <property type="entry name" value="RmlC-like_jellyroll"/>
</dbReference>
<evidence type="ECO:0000256" key="16">
    <source>
        <dbReference type="ARBA" id="ARBA00023286"/>
    </source>
</evidence>
<feature type="region of interest" description="Disordered" evidence="20">
    <location>
        <begin position="1"/>
        <end position="39"/>
    </location>
</feature>
<reference evidence="23 24" key="1">
    <citation type="journal article" date="2019" name="Mol. Ecol. Resour.">
        <title>Chromosome-level genome assembly of Triplophysa tibetana, a fish adapted to the harsh high-altitude environment of the Tibetan Plateau.</title>
        <authorList>
            <person name="Yang X."/>
            <person name="Liu H."/>
            <person name="Ma Z."/>
            <person name="Zou Y."/>
            <person name="Zou M."/>
            <person name="Mao Y."/>
            <person name="Li X."/>
            <person name="Wang H."/>
            <person name="Chen T."/>
            <person name="Wang W."/>
            <person name="Yang R."/>
        </authorList>
    </citation>
    <scope>NUCLEOTIDE SEQUENCE [LARGE SCALE GENOMIC DNA]</scope>
    <source>
        <strain evidence="23">TTIB1903HZAU</strain>
        <tissue evidence="23">Muscle</tissue>
    </source>
</reference>
<dbReference type="GO" id="GO:0005249">
    <property type="term" value="F:voltage-gated potassium channel activity"/>
    <property type="evidence" value="ECO:0007669"/>
    <property type="project" value="InterPro"/>
</dbReference>
<dbReference type="InterPro" id="IPR000595">
    <property type="entry name" value="cNMP-bd_dom"/>
</dbReference>
<evidence type="ECO:0000256" key="5">
    <source>
        <dbReference type="ARBA" id="ARBA00022475"/>
    </source>
</evidence>
<name>A0A5A9NTA5_9TELE</name>
<sequence>MDETEDGDEDHKETERSDIPDPSSKMKNLTPGGGATASVSRISNNNDFRVAHNKDFASVSCGRATESAFLCQRDVPGFTYPVFRGGAERTLGAAGFEGEEGTGMRCVINGDCRRDADTSWSLSSIISKHEKHTGGGFPASACHSTTSSMDGSVTPAGSLAAQGPGAETASLGAPNAPTEKKDSRVSFSNAPSRKTSSPLHGATPNQQPGNSATFPKSEDGQILGDEGDSRDNQTYMQRQFSSMLQPGVNKFSLRMFGSQKAVEKEQERVKSAGNWIIHPYSDFRFYWDFTMLMFMVGNLIIIPVGITFFKEETSTPWILFNVVSDTFFLMDLVLNFRTGIVYEENTEIILDPQKIKKKYLKTWFVVDFVSSIPVDYIFLIVEKGIDSEVYKTARALRIVRFTKILSLLRLLRLSRLIRYIHQWEEIFHMTYDLASAVMRIFNLIGMMLLLCHWDGCLQFLVPMLQDFPSDCWVSLNKMVNDSWSELYSFALFKAMSHMLCIGYGRQAPESMSDIWLTMLSMIVGATCYAMFIGHATALIQSLDSSRRQYQEKVGDTLPKHTHTRTETPADDLLMCRRSFDLARSKSLPSAVCNLSGQLSQQPRILGVLRNLVSLTSDQLSTPPTAYKQVEQYMSFHKLPADFRQKIHDYYEHRYQGKMFDEESILEELNEPLREEIVNFNCRKLVASMPLFANADPNFVTAMLTKLRFEVFQPKDYIVREGTIGKKMYFIQHGVVSILTKGNIGMKLSDGSYFGEICLLTRGRRTASVRADTYCRLYSLSVDNFNEVLEEYPMMRRAFETVAIDRLDRIGKKNSILMHKVQHDLNTGVFNNHENEMIQEIVKYDREMVKLVKEGDMQRPRAMSMTTSTPGNIFAPSSQPSTSSAIATLQQAVAMSFCPQMGNSLVGSGAVQSPRMVRRFQVVQSQTPPGSQYSTLALASALASTPVHSPLAPTGRTFQYGSSPPGAPSGSQLSLVQQHVPSPAHRLPGPRSTLSQDARALSASQPSLPQDMVPPAAPSPPQSTRVSSTSIGPPQNLPGPVGFRSGIPPRMALTHQMSFGAFPPASLPQMRPSLDSRLPKKDSIISLPETEHHARSRLSSNL</sequence>
<feature type="transmembrane region" description="Helical" evidence="21">
    <location>
        <begin position="285"/>
        <end position="309"/>
    </location>
</feature>
<dbReference type="InterPro" id="IPR005821">
    <property type="entry name" value="Ion_trans_dom"/>
</dbReference>
<keyword evidence="11" id="KW-0915">Sodium</keyword>
<feature type="region of interest" description="Disordered" evidence="20">
    <location>
        <begin position="952"/>
        <end position="1039"/>
    </location>
</feature>
<gene>
    <name evidence="23" type="ORF">E1301_Tti020336</name>
</gene>
<keyword evidence="3" id="KW-0813">Transport</keyword>
<evidence type="ECO:0000256" key="7">
    <source>
        <dbReference type="ARBA" id="ARBA00022692"/>
    </source>
</evidence>
<keyword evidence="16" id="KW-1071">Ligand-gated ion channel</keyword>
<keyword evidence="5" id="KW-1003">Cell membrane</keyword>
<keyword evidence="15" id="KW-0739">Sodium transport</keyword>
<keyword evidence="12" id="KW-0406">Ion transport</keyword>
<dbReference type="GO" id="GO:0030552">
    <property type="term" value="F:cAMP binding"/>
    <property type="evidence" value="ECO:0007669"/>
    <property type="project" value="UniProtKB-KW"/>
</dbReference>
<comment type="catalytic activity">
    <reaction evidence="19">
        <text>Na(+)(in) = Na(+)(out)</text>
        <dbReference type="Rhea" id="RHEA:34963"/>
        <dbReference type="ChEBI" id="CHEBI:29101"/>
    </reaction>
</comment>
<dbReference type="Pfam" id="PF08412">
    <property type="entry name" value="Ion_trans_N"/>
    <property type="match status" value="1"/>
</dbReference>
<evidence type="ECO:0000256" key="3">
    <source>
        <dbReference type="ARBA" id="ARBA00022448"/>
    </source>
</evidence>
<dbReference type="SUPFAM" id="SSF51206">
    <property type="entry name" value="cAMP-binding domain-like"/>
    <property type="match status" value="1"/>
</dbReference>
<feature type="compositionally biased region" description="Polar residues" evidence="20">
    <location>
        <begin position="185"/>
        <end position="214"/>
    </location>
</feature>
<keyword evidence="10 21" id="KW-1133">Transmembrane helix</keyword>
<dbReference type="PROSITE" id="PS00888">
    <property type="entry name" value="CNMP_BINDING_1"/>
    <property type="match status" value="1"/>
</dbReference>
<dbReference type="Gene3D" id="1.10.287.70">
    <property type="match status" value="1"/>
</dbReference>
<evidence type="ECO:0000256" key="9">
    <source>
        <dbReference type="ARBA" id="ARBA00022826"/>
    </source>
</evidence>
<evidence type="ECO:0000256" key="10">
    <source>
        <dbReference type="ARBA" id="ARBA00022989"/>
    </source>
</evidence>
<feature type="transmembrane region" description="Helical" evidence="21">
    <location>
        <begin position="516"/>
        <end position="539"/>
    </location>
</feature>
<keyword evidence="17" id="KW-0407">Ion channel</keyword>
<keyword evidence="14" id="KW-0114">cAMP</keyword>
<dbReference type="SUPFAM" id="SSF81324">
    <property type="entry name" value="Voltage-gated potassium channels"/>
    <property type="match status" value="1"/>
</dbReference>
<evidence type="ECO:0000256" key="1">
    <source>
        <dbReference type="ARBA" id="ARBA00004651"/>
    </source>
</evidence>
<dbReference type="CDD" id="cd00038">
    <property type="entry name" value="CAP_ED"/>
    <property type="match status" value="1"/>
</dbReference>
<dbReference type="GO" id="GO:0030425">
    <property type="term" value="C:dendrite"/>
    <property type="evidence" value="ECO:0007669"/>
    <property type="project" value="TreeGrafter"/>
</dbReference>
<protein>
    <submittedName>
        <fullName evidence="23">Potassium/sodium hyperpolarization-activated cyclic nucleotide-gated channel 2</fullName>
    </submittedName>
</protein>
<dbReference type="AlphaFoldDB" id="A0A5A9NTA5"/>
<comment type="caution">
    <text evidence="23">The sequence shown here is derived from an EMBL/GenBank/DDBJ whole genome shotgun (WGS) entry which is preliminary data.</text>
</comment>
<evidence type="ECO:0000256" key="11">
    <source>
        <dbReference type="ARBA" id="ARBA00023053"/>
    </source>
</evidence>
<feature type="compositionally biased region" description="Low complexity" evidence="20">
    <location>
        <begin position="960"/>
        <end position="970"/>
    </location>
</feature>
<feature type="domain" description="Cyclic nucleotide-binding" evidence="22">
    <location>
        <begin position="690"/>
        <end position="796"/>
    </location>
</feature>
<keyword evidence="8" id="KW-0547">Nucleotide-binding</keyword>
<evidence type="ECO:0000256" key="13">
    <source>
        <dbReference type="ARBA" id="ARBA00023136"/>
    </source>
</evidence>
<comment type="catalytic activity">
    <reaction evidence="18">
        <text>K(+)(in) = K(+)(out)</text>
        <dbReference type="Rhea" id="RHEA:29463"/>
        <dbReference type="ChEBI" id="CHEBI:29103"/>
    </reaction>
</comment>
<dbReference type="FunFam" id="2.60.120.10:FF:000007">
    <property type="entry name" value="Putative potassium/sodium hyperpolarization-activated cyclic nucleotide-gated channel 2"/>
    <property type="match status" value="1"/>
</dbReference>
<dbReference type="PROSITE" id="PS50042">
    <property type="entry name" value="CNMP_BINDING_3"/>
    <property type="match status" value="1"/>
</dbReference>
<accession>A0A5A9NTA5</accession>
<evidence type="ECO:0000256" key="4">
    <source>
        <dbReference type="ARBA" id="ARBA00022461"/>
    </source>
</evidence>
<evidence type="ECO:0000256" key="17">
    <source>
        <dbReference type="ARBA" id="ARBA00023303"/>
    </source>
</evidence>
<dbReference type="PRINTS" id="PR01463">
    <property type="entry name" value="EAGCHANLFMLY"/>
</dbReference>
<evidence type="ECO:0000256" key="14">
    <source>
        <dbReference type="ARBA" id="ARBA00023149"/>
    </source>
</evidence>
<keyword evidence="24" id="KW-1185">Reference proteome</keyword>
<feature type="compositionally biased region" description="Polar residues" evidence="20">
    <location>
        <begin position="991"/>
        <end position="1007"/>
    </location>
</feature>
<keyword evidence="9" id="KW-0631">Potassium channel</keyword>
<evidence type="ECO:0000256" key="15">
    <source>
        <dbReference type="ARBA" id="ARBA00023201"/>
    </source>
</evidence>
<feature type="region of interest" description="Disordered" evidence="20">
    <location>
        <begin position="1063"/>
        <end position="1101"/>
    </location>
</feature>
<dbReference type="InterPro" id="IPR018488">
    <property type="entry name" value="cNMP-bd_CS"/>
</dbReference>
<dbReference type="GO" id="GO:0003254">
    <property type="term" value="P:regulation of membrane depolarization"/>
    <property type="evidence" value="ECO:0007669"/>
    <property type="project" value="TreeGrafter"/>
</dbReference>
<dbReference type="Proteomes" id="UP000324632">
    <property type="component" value="Chromosome 14"/>
</dbReference>
<evidence type="ECO:0000313" key="24">
    <source>
        <dbReference type="Proteomes" id="UP000324632"/>
    </source>
</evidence>
<proteinExistence type="inferred from homology"/>
<feature type="compositionally biased region" description="Polar residues" evidence="20">
    <location>
        <begin position="1021"/>
        <end position="1032"/>
    </location>
</feature>
<dbReference type="Gene3D" id="1.10.287.630">
    <property type="entry name" value="Helix hairpin bin"/>
    <property type="match status" value="1"/>
</dbReference>
<evidence type="ECO:0000256" key="6">
    <source>
        <dbReference type="ARBA" id="ARBA00022566"/>
    </source>
</evidence>
<dbReference type="Gene3D" id="2.60.120.10">
    <property type="entry name" value="Jelly Rolls"/>
    <property type="match status" value="1"/>
</dbReference>
<dbReference type="FunFam" id="1.10.287.70:FF:000031">
    <property type="entry name" value="Potassium/sodium hyperpolarization-activated cyclic nucleotide-gated channel 1, putative"/>
    <property type="match status" value="1"/>
</dbReference>
<dbReference type="SMART" id="SM00100">
    <property type="entry name" value="cNMP"/>
    <property type="match status" value="1"/>
</dbReference>
<dbReference type="InterPro" id="IPR003938">
    <property type="entry name" value="K_chnl_volt-dep_EAG/ELK/ERG"/>
</dbReference>
<keyword evidence="4" id="KW-0894">Sodium channel</keyword>
<evidence type="ECO:0000256" key="20">
    <source>
        <dbReference type="SAM" id="MobiDB-lite"/>
    </source>
</evidence>
<feature type="region of interest" description="Disordered" evidence="20">
    <location>
        <begin position="129"/>
        <end position="231"/>
    </location>
</feature>
<evidence type="ECO:0000259" key="22">
    <source>
        <dbReference type="PROSITE" id="PS50042"/>
    </source>
</evidence>
<keyword evidence="6" id="KW-0116">cAMP-binding</keyword>
<dbReference type="PANTHER" id="PTHR45689">
    <property type="entry name" value="I[[H]] CHANNEL, ISOFORM E"/>
    <property type="match status" value="1"/>
</dbReference>
<evidence type="ECO:0000256" key="8">
    <source>
        <dbReference type="ARBA" id="ARBA00022741"/>
    </source>
</evidence>
<feature type="compositionally biased region" description="Basic and acidic residues" evidence="20">
    <location>
        <begin position="1076"/>
        <end position="1092"/>
    </location>
</feature>
<feature type="compositionally biased region" description="Polar residues" evidence="20">
    <location>
        <begin position="142"/>
        <end position="151"/>
    </location>
</feature>
<dbReference type="EMBL" id="SOYY01000014">
    <property type="protein sequence ID" value="KAA0712219.1"/>
    <property type="molecule type" value="Genomic_DNA"/>
</dbReference>
<dbReference type="GO" id="GO:0098855">
    <property type="term" value="C:HCN channel complex"/>
    <property type="evidence" value="ECO:0007669"/>
    <property type="project" value="TreeGrafter"/>
</dbReference>
<dbReference type="InterPro" id="IPR013621">
    <property type="entry name" value="Ion_trans_N"/>
</dbReference>
<dbReference type="Pfam" id="PF00520">
    <property type="entry name" value="Ion_trans"/>
    <property type="match status" value="1"/>
</dbReference>
<dbReference type="InterPro" id="IPR051413">
    <property type="entry name" value="K/Na_HCN_channel"/>
</dbReference>
<organism evidence="23 24">
    <name type="scientific">Triplophysa tibetana</name>
    <dbReference type="NCBI Taxonomy" id="1572043"/>
    <lineage>
        <taxon>Eukaryota</taxon>
        <taxon>Metazoa</taxon>
        <taxon>Chordata</taxon>
        <taxon>Craniata</taxon>
        <taxon>Vertebrata</taxon>
        <taxon>Euteleostomi</taxon>
        <taxon>Actinopterygii</taxon>
        <taxon>Neopterygii</taxon>
        <taxon>Teleostei</taxon>
        <taxon>Ostariophysi</taxon>
        <taxon>Cypriniformes</taxon>
        <taxon>Nemacheilidae</taxon>
        <taxon>Triplophysa</taxon>
    </lineage>
</organism>
<evidence type="ECO:0000256" key="12">
    <source>
        <dbReference type="ARBA" id="ARBA00023065"/>
    </source>
</evidence>
<evidence type="ECO:0000256" key="2">
    <source>
        <dbReference type="ARBA" id="ARBA00006305"/>
    </source>
</evidence>
<dbReference type="Pfam" id="PF00027">
    <property type="entry name" value="cNMP_binding"/>
    <property type="match status" value="1"/>
</dbReference>
<comment type="subcellular location">
    <subcellularLocation>
        <location evidence="1">Cell membrane</location>
        <topology evidence="1">Multi-pass membrane protein</topology>
    </subcellularLocation>
</comment>
<dbReference type="GO" id="GO:0005272">
    <property type="term" value="F:sodium channel activity"/>
    <property type="evidence" value="ECO:0007669"/>
    <property type="project" value="UniProtKB-KW"/>
</dbReference>
<feature type="compositionally biased region" description="Basic and acidic residues" evidence="20">
    <location>
        <begin position="9"/>
        <end position="19"/>
    </location>
</feature>
<comment type="similarity">
    <text evidence="2">Belongs to the potassium channel HCN family.</text>
</comment>
<keyword evidence="7 21" id="KW-0812">Transmembrane</keyword>
<keyword evidence="13 21" id="KW-0472">Membrane</keyword>
<evidence type="ECO:0000256" key="21">
    <source>
        <dbReference type="SAM" id="Phobius"/>
    </source>
</evidence>
<evidence type="ECO:0000256" key="19">
    <source>
        <dbReference type="ARBA" id="ARBA00036239"/>
    </source>
</evidence>
<keyword evidence="9" id="KW-0630">Potassium</keyword>